<feature type="compositionally biased region" description="Basic and acidic residues" evidence="1">
    <location>
        <begin position="1070"/>
        <end position="1087"/>
    </location>
</feature>
<feature type="compositionally biased region" description="Basic residues" evidence="1">
    <location>
        <begin position="1088"/>
        <end position="1101"/>
    </location>
</feature>
<evidence type="ECO:0000313" key="3">
    <source>
        <dbReference type="Proteomes" id="UP000250235"/>
    </source>
</evidence>
<reference evidence="2 3" key="1">
    <citation type="journal article" date="2015" name="Proc. Natl. Acad. Sci. U.S.A.">
        <title>The resurrection genome of Boea hygrometrica: A blueprint for survival of dehydration.</title>
        <authorList>
            <person name="Xiao L."/>
            <person name="Yang G."/>
            <person name="Zhang L."/>
            <person name="Yang X."/>
            <person name="Zhao S."/>
            <person name="Ji Z."/>
            <person name="Zhou Q."/>
            <person name="Hu M."/>
            <person name="Wang Y."/>
            <person name="Chen M."/>
            <person name="Xu Y."/>
            <person name="Jin H."/>
            <person name="Xiao X."/>
            <person name="Hu G."/>
            <person name="Bao F."/>
            <person name="Hu Y."/>
            <person name="Wan P."/>
            <person name="Li L."/>
            <person name="Deng X."/>
            <person name="Kuang T."/>
            <person name="Xiang C."/>
            <person name="Zhu J.K."/>
            <person name="Oliver M.J."/>
            <person name="He Y."/>
        </authorList>
    </citation>
    <scope>NUCLEOTIDE SEQUENCE [LARGE SCALE GENOMIC DNA]</scope>
    <source>
        <strain evidence="3">cv. XS01</strain>
    </source>
</reference>
<evidence type="ECO:0008006" key="4">
    <source>
        <dbReference type="Google" id="ProtNLM"/>
    </source>
</evidence>
<proteinExistence type="predicted"/>
<dbReference type="EMBL" id="KV014003">
    <property type="protein sequence ID" value="KZV22917.1"/>
    <property type="molecule type" value="Genomic_DNA"/>
</dbReference>
<dbReference type="AlphaFoldDB" id="A0A2Z7AU98"/>
<gene>
    <name evidence="2" type="ORF">F511_11729</name>
</gene>
<accession>A0A2Z7AU98</accession>
<evidence type="ECO:0000256" key="1">
    <source>
        <dbReference type="SAM" id="MobiDB-lite"/>
    </source>
</evidence>
<feature type="region of interest" description="Disordered" evidence="1">
    <location>
        <begin position="991"/>
        <end position="1035"/>
    </location>
</feature>
<feature type="region of interest" description="Disordered" evidence="1">
    <location>
        <begin position="807"/>
        <end position="831"/>
    </location>
</feature>
<dbReference type="Proteomes" id="UP000250235">
    <property type="component" value="Unassembled WGS sequence"/>
</dbReference>
<organism evidence="2 3">
    <name type="scientific">Dorcoceras hygrometricum</name>
    <dbReference type="NCBI Taxonomy" id="472368"/>
    <lineage>
        <taxon>Eukaryota</taxon>
        <taxon>Viridiplantae</taxon>
        <taxon>Streptophyta</taxon>
        <taxon>Embryophyta</taxon>
        <taxon>Tracheophyta</taxon>
        <taxon>Spermatophyta</taxon>
        <taxon>Magnoliopsida</taxon>
        <taxon>eudicotyledons</taxon>
        <taxon>Gunneridae</taxon>
        <taxon>Pentapetalae</taxon>
        <taxon>asterids</taxon>
        <taxon>lamiids</taxon>
        <taxon>Lamiales</taxon>
        <taxon>Gesneriaceae</taxon>
        <taxon>Didymocarpoideae</taxon>
        <taxon>Trichosporeae</taxon>
        <taxon>Loxocarpinae</taxon>
        <taxon>Dorcoceras</taxon>
    </lineage>
</organism>
<name>A0A2Z7AU98_9LAMI</name>
<feature type="compositionally biased region" description="Low complexity" evidence="1">
    <location>
        <begin position="807"/>
        <end position="827"/>
    </location>
</feature>
<sequence>MASSLISRSHHVDFDSVFRFDNAGIVQMFESLVSTGLMEFLGCPAIFHEQALIEFFENGSVRDGMVVSTISGTAVEISESVFAAAFGLPTEGLTDLSEVPRDLLSNAQSLFSASEKEVSTSCLKKEVKMQYRLLSDILAKSLFVKAGSFDAVTRDRFLLMTAITFDVKVNWGNLLFGVLKEMVTPDSRQAKGFAIQICVLLKNIPGLELGDSKAFPAPRILNEKTIHRIVSVNENVGVEEVGDEPRAKSTSVKRTVSKKRPASVDADVAPVIKKKRTTKSKPVAAKKLVLEEPIAAVPSTEDQIPVAGVATEEYIPVKEIATEDADATIRQVLTQLDLVFENQDDVQGGRIETWFDRAFDEAFVAGDQEDQASESLDHIFLELDTAGQTAGTMEVGDSSKQTVASKRSFEELLSVDDLLVQICDDMMLPSITVAEISKIRIGESIVMHDKGKGILVEDEPVQRNPAQETVELICGDVEFLVDLRDQVMADVVDFFHSFSQNKLTDLDALLALKAKEKLMLDWAETDSLETAVKRRLYIPARYREMLLRKLLDSHRQYLVSGQPWTATSSQIFYLLSAVHSKSLEALRIQQQEHGIIFEQPCTSTAFDNAVDCGAVFAQFFSVAKSTCWVRPMIFVDGSWTPLQGPGFWRSGCRLSLFLNKVEMAAPAVQDIFVPSVLFIEPVQYWGAATLLVNIWAWQRVCSEAIQFSMSGRLRPAILSSDIVIRNLGVERLSDYFLDEFAHGVNTGYFADFLSDSSGKSGSDFDSASSSGDTVYRSPSPPDYAYALGPPILSTTAQEEKLYFVQSPASSPAASPLQESSSSSSDVSMHFDSEDLPVRDQEAAHTSAPVASNVSTAALEDLRSYISQRIDESTHEIRSKVNTVEFNVRGDLLKQQAWLCKKFQDACDILERQSKQMNDLKKGLMAPVGTIFQDLFDIKKNQRAQEAKLNALDGQVATLRNDQLEFQNRISADLLSLSTQFADIVEFIRGGDAKKGESGSSSRPPPVRVERRPLLTPQSPRDVAGGSSAVRIPTFPRTTGTFAERVEQARRHLLESGLVISVEEAAERIRQADLQESDRFQRERERARREKRSSSSRRRRGF</sequence>
<evidence type="ECO:0000313" key="2">
    <source>
        <dbReference type="EMBL" id="KZV22917.1"/>
    </source>
</evidence>
<keyword evidence="3" id="KW-1185">Reference proteome</keyword>
<protein>
    <recommendedName>
        <fullName evidence="4">Dystroglycan-like</fullName>
    </recommendedName>
</protein>
<feature type="region of interest" description="Disordered" evidence="1">
    <location>
        <begin position="1070"/>
        <end position="1101"/>
    </location>
</feature>